<comment type="function">
    <text evidence="5 6">Responsible for the release of ribosomes from messenger RNA at the termination of protein biosynthesis. May increase the efficiency of translation by recycling ribosomes from one round of translation to another.</text>
</comment>
<evidence type="ECO:0000259" key="7">
    <source>
        <dbReference type="Pfam" id="PF01765"/>
    </source>
</evidence>
<comment type="similarity">
    <text evidence="2 6">Belongs to the RRF family.</text>
</comment>
<evidence type="ECO:0000256" key="3">
    <source>
        <dbReference type="ARBA" id="ARBA00022490"/>
    </source>
</evidence>
<evidence type="ECO:0000313" key="9">
    <source>
        <dbReference type="Proteomes" id="UP000035057"/>
    </source>
</evidence>
<dbReference type="PANTHER" id="PTHR20982:SF3">
    <property type="entry name" value="MITOCHONDRIAL RIBOSOME RECYCLING FACTOR PSEUDO 1"/>
    <property type="match status" value="1"/>
</dbReference>
<comment type="caution">
    <text evidence="8">The sequence shown here is derived from an EMBL/GenBank/DDBJ whole genome shotgun (WGS) entry which is preliminary data.</text>
</comment>
<dbReference type="Gene3D" id="3.30.1360.40">
    <property type="match status" value="1"/>
</dbReference>
<evidence type="ECO:0000256" key="2">
    <source>
        <dbReference type="ARBA" id="ARBA00005912"/>
    </source>
</evidence>
<dbReference type="HAMAP" id="MF_00040">
    <property type="entry name" value="RRF"/>
    <property type="match status" value="1"/>
</dbReference>
<sequence>MVAGPQVGYETEPDERIEEADVIEDIKAEAEKKMKKSLEALGSAFNKIRTGRAHPSILDSVMVNYYGQDTPLKQVASVTVEDNRTLAVSPWEKNLVPTIEKAIMTSDLGLNPATNGDVIRVPMPMLTEETRRELVKQAKADAEHGRVSIRNARRDANSMIKELLKEKEITEDDERKGEDAIQKLTDRYVAEVESMLKTKEEDLMAV</sequence>
<dbReference type="CDD" id="cd00520">
    <property type="entry name" value="RRF"/>
    <property type="match status" value="1"/>
</dbReference>
<gene>
    <name evidence="6" type="primary">frr</name>
    <name evidence="8" type="ORF">D777_00521</name>
</gene>
<dbReference type="Pfam" id="PF01765">
    <property type="entry name" value="RRF"/>
    <property type="match status" value="1"/>
</dbReference>
<dbReference type="GO" id="GO:0043023">
    <property type="term" value="F:ribosomal large subunit binding"/>
    <property type="evidence" value="ECO:0007669"/>
    <property type="project" value="TreeGrafter"/>
</dbReference>
<evidence type="ECO:0000256" key="5">
    <source>
        <dbReference type="ARBA" id="ARBA00025050"/>
    </source>
</evidence>
<dbReference type="STRING" id="1137280.D777_00521"/>
<evidence type="ECO:0000256" key="4">
    <source>
        <dbReference type="ARBA" id="ARBA00022917"/>
    </source>
</evidence>
<protein>
    <recommendedName>
        <fullName evidence="6">Ribosome-recycling factor</fullName>
        <shortName evidence="6">RRF</shortName>
    </recommendedName>
    <alternativeName>
        <fullName evidence="6">Ribosome-releasing factor</fullName>
    </alternativeName>
</protein>
<dbReference type="PATRIC" id="fig|1137280.3.peg.337"/>
<accession>A0A072N5G4</accession>
<reference evidence="8 9" key="1">
    <citation type="submission" date="2012-12" db="EMBL/GenBank/DDBJ databases">
        <title>Genome assembly of Marinobacter sp. AK21.</title>
        <authorList>
            <person name="Khatri I."/>
            <person name="Kumar R."/>
            <person name="Vaidya B."/>
            <person name="Subramanian S."/>
            <person name="Pinnaka A."/>
        </authorList>
    </citation>
    <scope>NUCLEOTIDE SEQUENCE [LARGE SCALE GENOMIC DNA]</scope>
    <source>
        <strain evidence="8 9">AK21</strain>
    </source>
</reference>
<name>A0A072N5G4_9GAMM</name>
<dbReference type="SUPFAM" id="SSF55194">
    <property type="entry name" value="Ribosome recycling factor, RRF"/>
    <property type="match status" value="1"/>
</dbReference>
<evidence type="ECO:0000256" key="1">
    <source>
        <dbReference type="ARBA" id="ARBA00004496"/>
    </source>
</evidence>
<dbReference type="InterPro" id="IPR002661">
    <property type="entry name" value="Ribosome_recyc_fac"/>
</dbReference>
<dbReference type="GO" id="GO:0005829">
    <property type="term" value="C:cytosol"/>
    <property type="evidence" value="ECO:0007669"/>
    <property type="project" value="GOC"/>
</dbReference>
<dbReference type="PANTHER" id="PTHR20982">
    <property type="entry name" value="RIBOSOME RECYCLING FACTOR"/>
    <property type="match status" value="1"/>
</dbReference>
<dbReference type="InterPro" id="IPR023584">
    <property type="entry name" value="Ribosome_recyc_fac_dom"/>
</dbReference>
<dbReference type="GO" id="GO:0002184">
    <property type="term" value="P:cytoplasmic translational termination"/>
    <property type="evidence" value="ECO:0007669"/>
    <property type="project" value="TreeGrafter"/>
</dbReference>
<dbReference type="AlphaFoldDB" id="A0A072N5G4"/>
<evidence type="ECO:0000313" key="8">
    <source>
        <dbReference type="EMBL" id="KEF32959.1"/>
    </source>
</evidence>
<dbReference type="FunFam" id="3.30.1360.40:FF:000001">
    <property type="entry name" value="Ribosome-recycling factor"/>
    <property type="match status" value="1"/>
</dbReference>
<comment type="subcellular location">
    <subcellularLocation>
        <location evidence="1 6">Cytoplasm</location>
    </subcellularLocation>
</comment>
<keyword evidence="4 6" id="KW-0648">Protein biosynthesis</keyword>
<dbReference type="Proteomes" id="UP000035057">
    <property type="component" value="Unassembled WGS sequence"/>
</dbReference>
<keyword evidence="3 6" id="KW-0963">Cytoplasm</keyword>
<feature type="domain" description="Ribosome recycling factor" evidence="7">
    <location>
        <begin position="43"/>
        <end position="204"/>
    </location>
</feature>
<proteinExistence type="inferred from homology"/>
<dbReference type="EMBL" id="ANIE01000002">
    <property type="protein sequence ID" value="KEF32959.1"/>
    <property type="molecule type" value="Genomic_DNA"/>
</dbReference>
<dbReference type="InterPro" id="IPR036191">
    <property type="entry name" value="RRF_sf"/>
</dbReference>
<dbReference type="NCBIfam" id="TIGR00496">
    <property type="entry name" value="frr"/>
    <property type="match status" value="1"/>
</dbReference>
<keyword evidence="9" id="KW-1185">Reference proteome</keyword>
<dbReference type="FunFam" id="1.10.132.20:FF:000001">
    <property type="entry name" value="Ribosome-recycling factor"/>
    <property type="match status" value="1"/>
</dbReference>
<evidence type="ECO:0000256" key="6">
    <source>
        <dbReference type="HAMAP-Rule" id="MF_00040"/>
    </source>
</evidence>
<dbReference type="Gene3D" id="1.10.132.20">
    <property type="entry name" value="Ribosome-recycling factor"/>
    <property type="match status" value="1"/>
</dbReference>
<organism evidence="8 9">
    <name type="scientific">Marinobacter nitratireducens</name>
    <dbReference type="NCBI Taxonomy" id="1137280"/>
    <lineage>
        <taxon>Bacteria</taxon>
        <taxon>Pseudomonadati</taxon>
        <taxon>Pseudomonadota</taxon>
        <taxon>Gammaproteobacteria</taxon>
        <taxon>Pseudomonadales</taxon>
        <taxon>Marinobacteraceae</taxon>
        <taxon>Marinobacter</taxon>
    </lineage>
</organism>